<name>A0ABT4EDL1_PAEAL</name>
<protein>
    <submittedName>
        <fullName evidence="1">Uncharacterized protein</fullName>
    </submittedName>
</protein>
<dbReference type="RefSeq" id="WP_268632323.1">
    <property type="nucleotide sequence ID" value="NZ_JAMDLY010000012.1"/>
</dbReference>
<dbReference type="Proteomes" id="UP001527090">
    <property type="component" value="Unassembled WGS sequence"/>
</dbReference>
<keyword evidence="2" id="KW-1185">Reference proteome</keyword>
<proteinExistence type="predicted"/>
<sequence length="78" mass="9170">MNKPPLGIMSKRIWIEQRCKEITDAIQRYIEAGHTIPIEWVMEYNELVLKYGRQNGDMGTKCITKEQYENLKKLGVNI</sequence>
<evidence type="ECO:0000313" key="1">
    <source>
        <dbReference type="EMBL" id="MCY9530568.1"/>
    </source>
</evidence>
<comment type="caution">
    <text evidence="1">The sequence shown here is derived from an EMBL/GenBank/DDBJ whole genome shotgun (WGS) entry which is preliminary data.</text>
</comment>
<reference evidence="1 2" key="1">
    <citation type="submission" date="2022-05" db="EMBL/GenBank/DDBJ databases">
        <title>Genome Sequencing of Bee-Associated Microbes.</title>
        <authorList>
            <person name="Dunlap C."/>
        </authorList>
    </citation>
    <scope>NUCLEOTIDE SEQUENCE [LARGE SCALE GENOMIC DNA]</scope>
    <source>
        <strain evidence="1 2">NRRL NRS-750</strain>
    </source>
</reference>
<organism evidence="1 2">
    <name type="scientific">Paenibacillus alvei</name>
    <name type="common">Bacillus alvei</name>
    <dbReference type="NCBI Taxonomy" id="44250"/>
    <lineage>
        <taxon>Bacteria</taxon>
        <taxon>Bacillati</taxon>
        <taxon>Bacillota</taxon>
        <taxon>Bacilli</taxon>
        <taxon>Bacillales</taxon>
        <taxon>Paenibacillaceae</taxon>
        <taxon>Paenibacillus</taxon>
    </lineage>
</organism>
<evidence type="ECO:0000313" key="2">
    <source>
        <dbReference type="Proteomes" id="UP001527090"/>
    </source>
</evidence>
<gene>
    <name evidence="1" type="ORF">M5X04_14695</name>
</gene>
<accession>A0ABT4EDL1</accession>
<dbReference type="EMBL" id="JAMDLY010000012">
    <property type="protein sequence ID" value="MCY9530568.1"/>
    <property type="molecule type" value="Genomic_DNA"/>
</dbReference>